<accession>A0AAV1SC90</accession>
<reference evidence="3 4" key="1">
    <citation type="submission" date="2024-01" db="EMBL/GenBank/DDBJ databases">
        <authorList>
            <person name="Waweru B."/>
        </authorList>
    </citation>
    <scope>NUCLEOTIDE SEQUENCE [LARGE SCALE GENOMIC DNA]</scope>
</reference>
<dbReference type="Proteomes" id="UP001314170">
    <property type="component" value="Unassembled WGS sequence"/>
</dbReference>
<dbReference type="EMBL" id="CAWUPB010001173">
    <property type="protein sequence ID" value="CAK7349061.1"/>
    <property type="molecule type" value="Genomic_DNA"/>
</dbReference>
<evidence type="ECO:0000313" key="4">
    <source>
        <dbReference type="Proteomes" id="UP001314170"/>
    </source>
</evidence>
<keyword evidence="1" id="KW-0472">Membrane</keyword>
<comment type="caution">
    <text evidence="3">The sequence shown here is derived from an EMBL/GenBank/DDBJ whole genome shotgun (WGS) entry which is preliminary data.</text>
</comment>
<evidence type="ECO:0000313" key="3">
    <source>
        <dbReference type="EMBL" id="CAK7349061.1"/>
    </source>
</evidence>
<sequence length="379" mass="42442">MSNTAPKLQQAFWQKNEKNSSLHPEEETTIDGFADRGLHLQSSHSRWRSSIILKNGRLPELIGQLQELLKGVDEVEIAPYKYDSALLACQVYRYLKDGTLVCGIATSYISKGVRIRQLAQEIKELSLSSPVTIYNRNSASDGSFSSYLVPAAALGAMGYCYMWWKARFLMLKGWSFSDVMFVTKQNMANAVATVSKQLENVSETLASTKRHLTKRLENLDWKIEEQIETSKLIANDVDEMKSNLSQIGYDVESIHQMISGLEGKLELLESKQDATNSGLWYLCQFAGGFKDGLDAKVYQDVGAKVAKHSAIAYEERSLKGLQFFAETKESDTAEKPVENVKKSDVDTFPSKKVKTVKTRIHRSYVAGFSLTRDIMGSGI</sequence>
<keyword evidence="1" id="KW-1133">Transmembrane helix</keyword>
<dbReference type="PANTHER" id="PTHR46667:SF1">
    <property type="entry name" value="OS09G0482740 PROTEIN"/>
    <property type="match status" value="1"/>
</dbReference>
<proteinExistence type="predicted"/>
<evidence type="ECO:0000256" key="1">
    <source>
        <dbReference type="SAM" id="Phobius"/>
    </source>
</evidence>
<feature type="transmembrane region" description="Helical" evidence="1">
    <location>
        <begin position="144"/>
        <end position="164"/>
    </location>
</feature>
<dbReference type="Pfam" id="PF07889">
    <property type="entry name" value="DUF1664"/>
    <property type="match status" value="1"/>
</dbReference>
<organism evidence="3 4">
    <name type="scientific">Dovyalis caffra</name>
    <dbReference type="NCBI Taxonomy" id="77055"/>
    <lineage>
        <taxon>Eukaryota</taxon>
        <taxon>Viridiplantae</taxon>
        <taxon>Streptophyta</taxon>
        <taxon>Embryophyta</taxon>
        <taxon>Tracheophyta</taxon>
        <taxon>Spermatophyta</taxon>
        <taxon>Magnoliopsida</taxon>
        <taxon>eudicotyledons</taxon>
        <taxon>Gunneridae</taxon>
        <taxon>Pentapetalae</taxon>
        <taxon>rosids</taxon>
        <taxon>fabids</taxon>
        <taxon>Malpighiales</taxon>
        <taxon>Salicaceae</taxon>
        <taxon>Flacourtieae</taxon>
        <taxon>Dovyalis</taxon>
    </lineage>
</organism>
<keyword evidence="1" id="KW-0812">Transmembrane</keyword>
<protein>
    <recommendedName>
        <fullName evidence="2">DUF1664 domain-containing protein</fullName>
    </recommendedName>
</protein>
<dbReference type="PANTHER" id="PTHR46667">
    <property type="entry name" value="OS05G0182700 PROTEIN"/>
    <property type="match status" value="1"/>
</dbReference>
<evidence type="ECO:0000259" key="2">
    <source>
        <dbReference type="Pfam" id="PF07889"/>
    </source>
</evidence>
<dbReference type="InterPro" id="IPR012458">
    <property type="entry name" value="DUF1664"/>
</dbReference>
<name>A0AAV1SC90_9ROSI</name>
<feature type="domain" description="DUF1664" evidence="2">
    <location>
        <begin position="142"/>
        <end position="272"/>
    </location>
</feature>
<dbReference type="AlphaFoldDB" id="A0AAV1SC90"/>
<keyword evidence="4" id="KW-1185">Reference proteome</keyword>
<gene>
    <name evidence="3" type="ORF">DCAF_LOCUS21770</name>
</gene>